<evidence type="ECO:0000313" key="7">
    <source>
        <dbReference type="EMBL" id="KAA9353257.1"/>
    </source>
</evidence>
<dbReference type="GO" id="GO:0046872">
    <property type="term" value="F:metal ion binding"/>
    <property type="evidence" value="ECO:0007669"/>
    <property type="project" value="UniProtKB-KW"/>
</dbReference>
<dbReference type="PANTHER" id="PTHR35008:SF8">
    <property type="entry name" value="ALCOHOL DEHYDROGENASE CYTOCHROME C SUBUNIT"/>
    <property type="match status" value="1"/>
</dbReference>
<name>A0A5N1JEF4_9BACT</name>
<dbReference type="Gene3D" id="1.10.760.10">
    <property type="entry name" value="Cytochrome c-like domain"/>
    <property type="match status" value="1"/>
</dbReference>
<evidence type="ECO:0000256" key="5">
    <source>
        <dbReference type="SAM" id="SignalP"/>
    </source>
</evidence>
<feature type="signal peptide" evidence="5">
    <location>
        <begin position="1"/>
        <end position="18"/>
    </location>
</feature>
<keyword evidence="1 4" id="KW-0349">Heme</keyword>
<evidence type="ECO:0000256" key="4">
    <source>
        <dbReference type="PROSITE-ProRule" id="PRU00433"/>
    </source>
</evidence>
<dbReference type="Proteomes" id="UP000326344">
    <property type="component" value="Unassembled WGS sequence"/>
</dbReference>
<dbReference type="AlphaFoldDB" id="A0A5N1JEF4"/>
<dbReference type="GO" id="GO:0020037">
    <property type="term" value="F:heme binding"/>
    <property type="evidence" value="ECO:0007669"/>
    <property type="project" value="InterPro"/>
</dbReference>
<protein>
    <submittedName>
        <fullName evidence="7">Cytochrome c</fullName>
    </submittedName>
</protein>
<feature type="chain" id="PRO_5024997343" evidence="5">
    <location>
        <begin position="19"/>
        <end position="136"/>
    </location>
</feature>
<evidence type="ECO:0000256" key="3">
    <source>
        <dbReference type="ARBA" id="ARBA00023004"/>
    </source>
</evidence>
<organism evidence="7 8">
    <name type="scientific">Larkinella humicola</name>
    <dbReference type="NCBI Taxonomy" id="2607654"/>
    <lineage>
        <taxon>Bacteria</taxon>
        <taxon>Pseudomonadati</taxon>
        <taxon>Bacteroidota</taxon>
        <taxon>Cytophagia</taxon>
        <taxon>Cytophagales</taxon>
        <taxon>Spirosomataceae</taxon>
        <taxon>Larkinella</taxon>
    </lineage>
</organism>
<dbReference type="Pfam" id="PF00034">
    <property type="entry name" value="Cytochrom_C"/>
    <property type="match status" value="1"/>
</dbReference>
<keyword evidence="3 4" id="KW-0408">Iron</keyword>
<dbReference type="GO" id="GO:0009055">
    <property type="term" value="F:electron transfer activity"/>
    <property type="evidence" value="ECO:0007669"/>
    <property type="project" value="InterPro"/>
</dbReference>
<evidence type="ECO:0000256" key="1">
    <source>
        <dbReference type="ARBA" id="ARBA00022617"/>
    </source>
</evidence>
<gene>
    <name evidence="7" type="ORF">F0P93_18235</name>
</gene>
<dbReference type="SUPFAM" id="SSF46626">
    <property type="entry name" value="Cytochrome c"/>
    <property type="match status" value="1"/>
</dbReference>
<keyword evidence="2 4" id="KW-0479">Metal-binding</keyword>
<keyword evidence="8" id="KW-1185">Reference proteome</keyword>
<comment type="caution">
    <text evidence="7">The sequence shown here is derived from an EMBL/GenBank/DDBJ whole genome shotgun (WGS) entry which is preliminary data.</text>
</comment>
<dbReference type="InterPro" id="IPR009056">
    <property type="entry name" value="Cyt_c-like_dom"/>
</dbReference>
<evidence type="ECO:0000259" key="6">
    <source>
        <dbReference type="PROSITE" id="PS51007"/>
    </source>
</evidence>
<reference evidence="7 8" key="1">
    <citation type="submission" date="2019-09" db="EMBL/GenBank/DDBJ databases">
        <title>Genome Sequence of Larkinella sp MA1.</title>
        <authorList>
            <person name="Srinivasan S."/>
        </authorList>
    </citation>
    <scope>NUCLEOTIDE SEQUENCE [LARGE SCALE GENOMIC DNA]</scope>
    <source>
        <strain evidence="7 8">MA1</strain>
    </source>
</reference>
<sequence length="136" mass="14854">MKPLLLLLSGLVFCSAMLPDPENELEKSIARGKTLYAGNCINCHMAKGEGVVETFPPLAKSDYVLKTPLKAIQAIKFGLQGPIQVNGVTYDNMMPEPGLDEQEVADVMNYILNSWGNSSDKKLITAQMVKEVKPAE</sequence>
<dbReference type="InterPro" id="IPR051459">
    <property type="entry name" value="Cytochrome_c-type_DH"/>
</dbReference>
<evidence type="ECO:0000313" key="8">
    <source>
        <dbReference type="Proteomes" id="UP000326344"/>
    </source>
</evidence>
<dbReference type="InterPro" id="IPR036909">
    <property type="entry name" value="Cyt_c-like_dom_sf"/>
</dbReference>
<proteinExistence type="predicted"/>
<evidence type="ECO:0000256" key="2">
    <source>
        <dbReference type="ARBA" id="ARBA00022723"/>
    </source>
</evidence>
<keyword evidence="5" id="KW-0732">Signal</keyword>
<dbReference type="PANTHER" id="PTHR35008">
    <property type="entry name" value="BLL4482 PROTEIN-RELATED"/>
    <property type="match status" value="1"/>
</dbReference>
<feature type="domain" description="Cytochrome c" evidence="6">
    <location>
        <begin position="27"/>
        <end position="115"/>
    </location>
</feature>
<accession>A0A5N1JEF4</accession>
<dbReference type="EMBL" id="VTWS01000004">
    <property type="protein sequence ID" value="KAA9353257.1"/>
    <property type="molecule type" value="Genomic_DNA"/>
</dbReference>
<dbReference type="PROSITE" id="PS51007">
    <property type="entry name" value="CYTC"/>
    <property type="match status" value="1"/>
</dbReference>